<feature type="domain" description="YscD cytoplasmic" evidence="2">
    <location>
        <begin position="50"/>
        <end position="143"/>
    </location>
</feature>
<dbReference type="InterPro" id="IPR053946">
    <property type="entry name" value="YscD_ppl_3rd"/>
</dbReference>
<proteinExistence type="predicted"/>
<feature type="domain" description="YscD-like Bon-like" evidence="3">
    <location>
        <begin position="376"/>
        <end position="433"/>
    </location>
</feature>
<reference evidence="6 7" key="2">
    <citation type="journal article" date="2022" name="Mar. Drugs">
        <title>Bioassay-Guided Fractionation Leads to the Detection of Cholic Acid Generated by the Rare Thalassomonas sp.</title>
        <authorList>
            <person name="Pheiffer F."/>
            <person name="Schneider Y.K."/>
            <person name="Hansen E.H."/>
            <person name="Andersen J.H."/>
            <person name="Isaksson J."/>
            <person name="Busche T."/>
            <person name="R C."/>
            <person name="Kalinowski J."/>
            <person name="Zyl L.V."/>
            <person name="Trindade M."/>
        </authorList>
    </citation>
    <scope>NUCLEOTIDE SEQUENCE [LARGE SCALE GENOMIC DNA]</scope>
    <source>
        <strain evidence="6 7">XOM25</strain>
    </source>
</reference>
<sequence length="503" mass="53719">MALASPQDKGLSASGIAYDEAAATAGDSPEQGQEQPAPKSGQFLAKWTLKVLSGVHLGAEIPLYHGSTRLGKAEDNDIVLSGDDLPDHLATLVCSGDEIFIEDLHDQQENYLAGQPLTLNKQALNKQAVKPFEVITLGLLHLVYGPRNEPWPEVELPKLQAQEPEPEPESGQTAPAAEAEQNEAAADEAQQSQGQTKAGVGKKRTPAVLAGALLAVTLGCGGVYLGFSSQVASEPAPLSQAEQRLQIRQNLQQALAAADLMHVSFSLNESKPLTLEGFVADNKQLEQVQQLVAGAGYPVKMNIRILSQLFNNLSYLLNVLGYPDLKVSYGEQAGDFVIGGYLADNSHWPALKTKLERDVAGVGHISANFDTLASRAAWLKTRLSEAGLDNLAVGKQAAAIVVRGEIAAGSLASWQQIEQEFNRRYLGLPKLEFAAQKIEKTIQEIKGVSLGAVPYIITTDGKRVITGGKLEGGYLIESIGPDRVVLSKAGKAMIYLIGGQHNE</sequence>
<reference evidence="6 7" key="1">
    <citation type="journal article" date="2015" name="Genome Announc.">
        <title>Draft Genome Sequences of Marine Isolates of Thalassomonas viridans and Thalassomonas actiniarum.</title>
        <authorList>
            <person name="Olonade I."/>
            <person name="van Zyl L.J."/>
            <person name="Trindade M."/>
        </authorList>
    </citation>
    <scope>NUCLEOTIDE SEQUENCE [LARGE SCALE GENOMIC DNA]</scope>
    <source>
        <strain evidence="6 7">XOM25</strain>
    </source>
</reference>
<dbReference type="RefSeq" id="WP_274038289.1">
    <property type="nucleotide sequence ID" value="NZ_CP059733.1"/>
</dbReference>
<dbReference type="Proteomes" id="UP000032352">
    <property type="component" value="Chromosome"/>
</dbReference>
<feature type="domain" description="YscD-like Bon-like" evidence="4">
    <location>
        <begin position="307"/>
        <end position="371"/>
    </location>
</feature>
<gene>
    <name evidence="6" type="primary">sctD</name>
    <name evidence="6" type="ORF">SG34_015255</name>
</gene>
<dbReference type="InterPro" id="IPR032030">
    <property type="entry name" value="YscD_cytoplasmic_dom"/>
</dbReference>
<evidence type="ECO:0000259" key="5">
    <source>
        <dbReference type="Pfam" id="PF23893"/>
    </source>
</evidence>
<dbReference type="NCBIfam" id="TIGR02500">
    <property type="entry name" value="type_III_yscD"/>
    <property type="match status" value="1"/>
</dbReference>
<dbReference type="InterPro" id="IPR053947">
    <property type="entry name" value="YscD_ppl__2nd"/>
</dbReference>
<dbReference type="Pfam" id="PF21937">
    <property type="entry name" value="Yop-YscD_ppl_2nd"/>
    <property type="match status" value="1"/>
</dbReference>
<feature type="region of interest" description="Disordered" evidence="1">
    <location>
        <begin position="1"/>
        <end position="39"/>
    </location>
</feature>
<name>A0AAE9YWY0_9GAMM</name>
<dbReference type="Pfam" id="PF16697">
    <property type="entry name" value="Yop-YscD_cpl"/>
    <property type="match status" value="1"/>
</dbReference>
<dbReference type="EMBL" id="CP059733">
    <property type="protein sequence ID" value="WDE02801.1"/>
    <property type="molecule type" value="Genomic_DNA"/>
</dbReference>
<evidence type="ECO:0000259" key="3">
    <source>
        <dbReference type="Pfam" id="PF21934"/>
    </source>
</evidence>
<evidence type="ECO:0000313" key="7">
    <source>
        <dbReference type="Proteomes" id="UP000032352"/>
    </source>
</evidence>
<feature type="region of interest" description="Disordered" evidence="1">
    <location>
        <begin position="159"/>
        <end position="201"/>
    </location>
</feature>
<keyword evidence="7" id="KW-1185">Reference proteome</keyword>
<dbReference type="InterPro" id="IPR012843">
    <property type="entry name" value="YscD"/>
</dbReference>
<dbReference type="InterPro" id="IPR057770">
    <property type="entry name" value="YscD/Y4YQ_C"/>
</dbReference>
<feature type="compositionally biased region" description="Low complexity" evidence="1">
    <location>
        <begin position="172"/>
        <end position="195"/>
    </location>
</feature>
<dbReference type="Gene3D" id="2.60.200.20">
    <property type="match status" value="1"/>
</dbReference>
<dbReference type="KEGG" id="tvd:SG34_015255"/>
<evidence type="ECO:0000313" key="6">
    <source>
        <dbReference type="EMBL" id="WDE02801.1"/>
    </source>
</evidence>
<evidence type="ECO:0000259" key="2">
    <source>
        <dbReference type="Pfam" id="PF16697"/>
    </source>
</evidence>
<evidence type="ECO:0000256" key="1">
    <source>
        <dbReference type="SAM" id="MobiDB-lite"/>
    </source>
</evidence>
<feature type="domain" description="YscD/Y4YQ C-terminal" evidence="5">
    <location>
        <begin position="445"/>
        <end position="492"/>
    </location>
</feature>
<dbReference type="Pfam" id="PF23893">
    <property type="entry name" value="Y4YQ_C"/>
    <property type="match status" value="1"/>
</dbReference>
<evidence type="ECO:0000259" key="4">
    <source>
        <dbReference type="Pfam" id="PF21937"/>
    </source>
</evidence>
<organism evidence="6 7">
    <name type="scientific">Thalassomonas viridans</name>
    <dbReference type="NCBI Taxonomy" id="137584"/>
    <lineage>
        <taxon>Bacteria</taxon>
        <taxon>Pseudomonadati</taxon>
        <taxon>Pseudomonadota</taxon>
        <taxon>Gammaproteobacteria</taxon>
        <taxon>Alteromonadales</taxon>
        <taxon>Colwelliaceae</taxon>
        <taxon>Thalassomonas</taxon>
    </lineage>
</organism>
<dbReference type="InterPro" id="IPR008984">
    <property type="entry name" value="SMAD_FHA_dom_sf"/>
</dbReference>
<dbReference type="SUPFAM" id="SSF49879">
    <property type="entry name" value="SMAD/FHA domain"/>
    <property type="match status" value="1"/>
</dbReference>
<accession>A0AAE9YWY0</accession>
<protein>
    <submittedName>
        <fullName evidence="6">Type III secretion system inner membrane ring subunit SctD</fullName>
    </submittedName>
</protein>
<dbReference type="Pfam" id="PF21934">
    <property type="entry name" value="Yop-YscD_ppl_3rd"/>
    <property type="match status" value="1"/>
</dbReference>
<dbReference type="AlphaFoldDB" id="A0AAE9YWY0"/>